<evidence type="ECO:0000256" key="3">
    <source>
        <dbReference type="SAM" id="MobiDB-lite"/>
    </source>
</evidence>
<gene>
    <name evidence="5" type="ORF">ACFO0M_15580</name>
</gene>
<dbReference type="Proteomes" id="UP001595788">
    <property type="component" value="Unassembled WGS sequence"/>
</dbReference>
<dbReference type="SUPFAM" id="SSF47336">
    <property type="entry name" value="ACP-like"/>
    <property type="match status" value="1"/>
</dbReference>
<dbReference type="InterPro" id="IPR045851">
    <property type="entry name" value="AMP-bd_C_sf"/>
</dbReference>
<sequence>PTAVLVLDRMPLTANGKLDRRALPEPEFTPTAGTGRPARDARDEILCGLYAEILGVPTVSIDDNFFDLGGHSLLAARLAARARAVLGVELSIRDIFQAPSIAVLTERLPAAKPARTRPVLRRRTEAGAPLPTGQPGP</sequence>
<dbReference type="InterPro" id="IPR029058">
    <property type="entry name" value="AB_hydrolase_fold"/>
</dbReference>
<evidence type="ECO:0000256" key="2">
    <source>
        <dbReference type="ARBA" id="ARBA00022553"/>
    </source>
</evidence>
<dbReference type="PROSITE" id="PS50075">
    <property type="entry name" value="CARRIER"/>
    <property type="match status" value="1"/>
</dbReference>
<reference evidence="6" key="1">
    <citation type="journal article" date="2019" name="Int. J. Syst. Evol. Microbiol.">
        <title>The Global Catalogue of Microorganisms (GCM) 10K type strain sequencing project: providing services to taxonomists for standard genome sequencing and annotation.</title>
        <authorList>
            <consortium name="The Broad Institute Genomics Platform"/>
            <consortium name="The Broad Institute Genome Sequencing Center for Infectious Disease"/>
            <person name="Wu L."/>
            <person name="Ma J."/>
        </authorList>
    </citation>
    <scope>NUCLEOTIDE SEQUENCE [LARGE SCALE GENOMIC DNA]</scope>
    <source>
        <strain evidence="6">2803GPT1-18</strain>
    </source>
</reference>
<dbReference type="SMART" id="SM00823">
    <property type="entry name" value="PKS_PP"/>
    <property type="match status" value="1"/>
</dbReference>
<dbReference type="PANTHER" id="PTHR45527">
    <property type="entry name" value="NONRIBOSOMAL PEPTIDE SYNTHETASE"/>
    <property type="match status" value="1"/>
</dbReference>
<dbReference type="SUPFAM" id="SSF56801">
    <property type="entry name" value="Acetyl-CoA synthetase-like"/>
    <property type="match status" value="1"/>
</dbReference>
<dbReference type="InterPro" id="IPR009081">
    <property type="entry name" value="PP-bd_ACP"/>
</dbReference>
<evidence type="ECO:0000313" key="5">
    <source>
        <dbReference type="EMBL" id="MFC4147677.1"/>
    </source>
</evidence>
<proteinExistence type="predicted"/>
<evidence type="ECO:0000259" key="4">
    <source>
        <dbReference type="PROSITE" id="PS50075"/>
    </source>
</evidence>
<dbReference type="InterPro" id="IPR036736">
    <property type="entry name" value="ACP-like_sf"/>
</dbReference>
<evidence type="ECO:0000256" key="1">
    <source>
        <dbReference type="ARBA" id="ARBA00022450"/>
    </source>
</evidence>
<feature type="domain" description="Carrier" evidence="4">
    <location>
        <begin position="37"/>
        <end position="112"/>
    </location>
</feature>
<dbReference type="EMBL" id="JBHSBT010000016">
    <property type="protein sequence ID" value="MFC4147677.1"/>
    <property type="molecule type" value="Genomic_DNA"/>
</dbReference>
<dbReference type="PROSITE" id="PS00012">
    <property type="entry name" value="PHOSPHOPANTETHEINE"/>
    <property type="match status" value="1"/>
</dbReference>
<dbReference type="InterPro" id="IPR006162">
    <property type="entry name" value="Ppantetheine_attach_site"/>
</dbReference>
<keyword evidence="6" id="KW-1185">Reference proteome</keyword>
<dbReference type="Gene3D" id="3.30.300.30">
    <property type="match status" value="1"/>
</dbReference>
<organism evidence="5 6">
    <name type="scientific">Micromonospora mangrovi</name>
    <dbReference type="NCBI Taxonomy" id="1182597"/>
    <lineage>
        <taxon>Bacteria</taxon>
        <taxon>Bacillati</taxon>
        <taxon>Actinomycetota</taxon>
        <taxon>Actinomycetes</taxon>
        <taxon>Micromonosporales</taxon>
        <taxon>Micromonosporaceae</taxon>
        <taxon>Micromonospora</taxon>
    </lineage>
</organism>
<dbReference type="PANTHER" id="PTHR45527:SF1">
    <property type="entry name" value="FATTY ACID SYNTHASE"/>
    <property type="match status" value="1"/>
</dbReference>
<protein>
    <submittedName>
        <fullName evidence="5">Phosphopantetheine-binding protein</fullName>
    </submittedName>
</protein>
<name>A0ABV8M9R8_9ACTN</name>
<keyword evidence="2" id="KW-0597">Phosphoprotein</keyword>
<comment type="caution">
    <text evidence="5">The sequence shown here is derived from an EMBL/GenBank/DDBJ whole genome shotgun (WGS) entry which is preliminary data.</text>
</comment>
<evidence type="ECO:0000313" key="6">
    <source>
        <dbReference type="Proteomes" id="UP001595788"/>
    </source>
</evidence>
<feature type="region of interest" description="Disordered" evidence="3">
    <location>
        <begin position="113"/>
        <end position="137"/>
    </location>
</feature>
<feature type="non-terminal residue" evidence="5">
    <location>
        <position position="1"/>
    </location>
</feature>
<dbReference type="Pfam" id="PF00550">
    <property type="entry name" value="PP-binding"/>
    <property type="match status" value="1"/>
</dbReference>
<dbReference type="Gene3D" id="3.40.50.1820">
    <property type="entry name" value="alpha/beta hydrolase"/>
    <property type="match status" value="1"/>
</dbReference>
<dbReference type="RefSeq" id="WP_377522169.1">
    <property type="nucleotide sequence ID" value="NZ_JBHSBT010000016.1"/>
</dbReference>
<accession>A0ABV8M9R8</accession>
<keyword evidence="1" id="KW-0596">Phosphopantetheine</keyword>
<dbReference type="InterPro" id="IPR020806">
    <property type="entry name" value="PKS_PP-bd"/>
</dbReference>